<dbReference type="InterPro" id="IPR006171">
    <property type="entry name" value="TOPRIM_dom"/>
</dbReference>
<keyword evidence="7" id="KW-0863">Zinc-finger</keyword>
<dbReference type="PANTHER" id="PTHR30313">
    <property type="entry name" value="DNA PRIMASE"/>
    <property type="match status" value="1"/>
</dbReference>
<evidence type="ECO:0000256" key="9">
    <source>
        <dbReference type="ARBA" id="ARBA00023163"/>
    </source>
</evidence>
<keyword evidence="9" id="KW-0804">Transcription</keyword>
<dbReference type="Gene3D" id="3.40.1360.10">
    <property type="match status" value="1"/>
</dbReference>
<dbReference type="SMART" id="SM00400">
    <property type="entry name" value="ZnF_CHCC"/>
    <property type="match status" value="1"/>
</dbReference>
<evidence type="ECO:0000256" key="3">
    <source>
        <dbReference type="ARBA" id="ARBA00022679"/>
    </source>
</evidence>
<dbReference type="Gene3D" id="3.90.580.10">
    <property type="entry name" value="Zinc finger, CHC2-type domain"/>
    <property type="match status" value="1"/>
</dbReference>
<evidence type="ECO:0000256" key="5">
    <source>
        <dbReference type="ARBA" id="ARBA00022705"/>
    </source>
</evidence>
<dbReference type="SUPFAM" id="SSF57783">
    <property type="entry name" value="Zinc beta-ribbon"/>
    <property type="match status" value="1"/>
</dbReference>
<organism evidence="11 12">
    <name type="scientific">Sphingobium rhizovicinum</name>
    <dbReference type="NCBI Taxonomy" id="432308"/>
    <lineage>
        <taxon>Bacteria</taxon>
        <taxon>Pseudomonadati</taxon>
        <taxon>Pseudomonadota</taxon>
        <taxon>Alphaproteobacteria</taxon>
        <taxon>Sphingomonadales</taxon>
        <taxon>Sphingomonadaceae</taxon>
        <taxon>Sphingobium</taxon>
    </lineage>
</organism>
<dbReference type="Pfam" id="PF01807">
    <property type="entry name" value="Zn_ribbon_DnaG"/>
    <property type="match status" value="1"/>
</dbReference>
<dbReference type="InterPro" id="IPR002694">
    <property type="entry name" value="Znf_CHC2"/>
</dbReference>
<dbReference type="RefSeq" id="WP_380797008.1">
    <property type="nucleotide sequence ID" value="NZ_JBHRVU010000004.1"/>
</dbReference>
<name>A0ABV7NH06_9SPHN</name>
<proteinExistence type="predicted"/>
<dbReference type="InterPro" id="IPR036977">
    <property type="entry name" value="DNA_primase_Znf_CHC2"/>
</dbReference>
<comment type="caution">
    <text evidence="11">The sequence shown here is derived from an EMBL/GenBank/DDBJ whole genome shotgun (WGS) entry which is preliminary data.</text>
</comment>
<dbReference type="PANTHER" id="PTHR30313:SF2">
    <property type="entry name" value="DNA PRIMASE"/>
    <property type="match status" value="1"/>
</dbReference>
<evidence type="ECO:0000259" key="10">
    <source>
        <dbReference type="SMART" id="SM00400"/>
    </source>
</evidence>
<dbReference type="EMBL" id="JBHRVU010000004">
    <property type="protein sequence ID" value="MFC3442769.1"/>
    <property type="molecule type" value="Genomic_DNA"/>
</dbReference>
<reference evidence="12" key="1">
    <citation type="journal article" date="2019" name="Int. J. Syst. Evol. Microbiol.">
        <title>The Global Catalogue of Microorganisms (GCM) 10K type strain sequencing project: providing services to taxonomists for standard genome sequencing and annotation.</title>
        <authorList>
            <consortium name="The Broad Institute Genomics Platform"/>
            <consortium name="The Broad Institute Genome Sequencing Center for Infectious Disease"/>
            <person name="Wu L."/>
            <person name="Ma J."/>
        </authorList>
    </citation>
    <scope>NUCLEOTIDE SEQUENCE [LARGE SCALE GENOMIC DNA]</scope>
    <source>
        <strain evidence="12">CCM 7491</strain>
    </source>
</reference>
<accession>A0ABV7NH06</accession>
<evidence type="ECO:0000256" key="1">
    <source>
        <dbReference type="ARBA" id="ARBA00022478"/>
    </source>
</evidence>
<dbReference type="InterPro" id="IPR050219">
    <property type="entry name" value="DnaG_primase"/>
</dbReference>
<evidence type="ECO:0000313" key="11">
    <source>
        <dbReference type="EMBL" id="MFC3442769.1"/>
    </source>
</evidence>
<keyword evidence="2" id="KW-0639">Primosome</keyword>
<keyword evidence="3" id="KW-0808">Transferase</keyword>
<evidence type="ECO:0000256" key="2">
    <source>
        <dbReference type="ARBA" id="ARBA00022515"/>
    </source>
</evidence>
<dbReference type="Pfam" id="PF13362">
    <property type="entry name" value="Toprim_3"/>
    <property type="match status" value="1"/>
</dbReference>
<dbReference type="CDD" id="cd01029">
    <property type="entry name" value="TOPRIM_primases"/>
    <property type="match status" value="1"/>
</dbReference>
<sequence length="334" mass="36943">MTGERRHAGSRRDRLSDVEFRRLVDELKSRVPVSSVVGRAVKLRKAGHDLVGLCPFHQERSPSFTVNDAKEFYHCFGCGAHGDIIRFVMDREGCGFREAYQRLASDDLPTWTPSERAKAQAEAQLEDLEKEKDARRFYAEAQPIAGTPGEIYFRARAITIAPPPCVRFGMVPSWRNKETGEWGRKRPAVICGAQDGTGAIVGIQRIFFKNDDPRLGKKDCKLSLGTIKGSALQLAHGERTIILAEGPEDGLSIMQEGPGLPVWVPFGTSMMPAVDYPASVRRVIIAGQNNTAGRIAANKAAIALAERGLEVSFVWPDRRYDDWNDQLRGVSAHG</sequence>
<dbReference type="InterPro" id="IPR034154">
    <property type="entry name" value="TOPRIM_DnaG/twinkle"/>
</dbReference>
<protein>
    <submittedName>
        <fullName evidence="11">CHC2 zinc finger domain-containing protein</fullName>
    </submittedName>
</protein>
<dbReference type="InterPro" id="IPR055570">
    <property type="entry name" value="DUF7146"/>
</dbReference>
<evidence type="ECO:0000313" key="12">
    <source>
        <dbReference type="Proteomes" id="UP001595681"/>
    </source>
</evidence>
<evidence type="ECO:0000256" key="8">
    <source>
        <dbReference type="ARBA" id="ARBA00022833"/>
    </source>
</evidence>
<keyword evidence="4" id="KW-0548">Nucleotidyltransferase</keyword>
<dbReference type="Proteomes" id="UP001595681">
    <property type="component" value="Unassembled WGS sequence"/>
</dbReference>
<keyword evidence="5" id="KW-0235">DNA replication</keyword>
<keyword evidence="6" id="KW-0479">Metal-binding</keyword>
<gene>
    <name evidence="11" type="ORF">ACFOKF_16460</name>
</gene>
<evidence type="ECO:0000256" key="6">
    <source>
        <dbReference type="ARBA" id="ARBA00022723"/>
    </source>
</evidence>
<keyword evidence="12" id="KW-1185">Reference proteome</keyword>
<evidence type="ECO:0000256" key="4">
    <source>
        <dbReference type="ARBA" id="ARBA00022695"/>
    </source>
</evidence>
<evidence type="ECO:0000256" key="7">
    <source>
        <dbReference type="ARBA" id="ARBA00022771"/>
    </source>
</evidence>
<feature type="domain" description="Zinc finger CHC2-type" evidence="10">
    <location>
        <begin position="50"/>
        <end position="104"/>
    </location>
</feature>
<keyword evidence="1" id="KW-0240">DNA-directed RNA polymerase</keyword>
<dbReference type="Pfam" id="PF23639">
    <property type="entry name" value="DUF7146"/>
    <property type="match status" value="1"/>
</dbReference>
<keyword evidence="8" id="KW-0862">Zinc</keyword>